<evidence type="ECO:0000313" key="5">
    <source>
        <dbReference type="EMBL" id="QEU75812.1"/>
    </source>
</evidence>
<accession>A0A5J6FHL0</accession>
<evidence type="ECO:0000256" key="2">
    <source>
        <dbReference type="SAM" id="MobiDB-lite"/>
    </source>
</evidence>
<dbReference type="AlphaFoldDB" id="A0A5J6FHL0"/>
<dbReference type="KEGG" id="snk:CP967_31040"/>
<feature type="chain" id="PRO_5023905374" evidence="3">
    <location>
        <begin position="36"/>
        <end position="219"/>
    </location>
</feature>
<dbReference type="OrthoDB" id="4239917at2"/>
<feature type="region of interest" description="Disordered" evidence="2">
    <location>
        <begin position="52"/>
        <end position="77"/>
    </location>
</feature>
<reference evidence="5 6" key="1">
    <citation type="submission" date="2017-09" db="EMBL/GenBank/DDBJ databases">
        <authorList>
            <person name="Lee N."/>
            <person name="Cho B.-K."/>
        </authorList>
    </citation>
    <scope>NUCLEOTIDE SEQUENCE [LARGE SCALE GENOMIC DNA]</scope>
    <source>
        <strain evidence="5 6">ATCC 12769</strain>
    </source>
</reference>
<dbReference type="InterPro" id="IPR029051">
    <property type="entry name" value="DUF4352"/>
</dbReference>
<dbReference type="InterPro" id="IPR029050">
    <property type="entry name" value="Immunoprotect_excell_Ig-like"/>
</dbReference>
<proteinExistence type="predicted"/>
<feature type="domain" description="DUF4352" evidence="4">
    <location>
        <begin position="97"/>
        <end position="192"/>
    </location>
</feature>
<organism evidence="5 6">
    <name type="scientific">Streptomyces nitrosporeus</name>
    <dbReference type="NCBI Taxonomy" id="28894"/>
    <lineage>
        <taxon>Bacteria</taxon>
        <taxon>Bacillati</taxon>
        <taxon>Actinomycetota</taxon>
        <taxon>Actinomycetes</taxon>
        <taxon>Kitasatosporales</taxon>
        <taxon>Streptomycetaceae</taxon>
        <taxon>Streptomyces</taxon>
    </lineage>
</organism>
<protein>
    <submittedName>
        <fullName evidence="5">DUF4352 domain-containing protein</fullName>
    </submittedName>
</protein>
<feature type="compositionally biased region" description="Low complexity" evidence="2">
    <location>
        <begin position="52"/>
        <end position="62"/>
    </location>
</feature>
<dbReference type="EMBL" id="CP023702">
    <property type="protein sequence ID" value="QEU75812.1"/>
    <property type="molecule type" value="Genomic_DNA"/>
</dbReference>
<feature type="signal peptide" evidence="3">
    <location>
        <begin position="1"/>
        <end position="35"/>
    </location>
</feature>
<evidence type="ECO:0000256" key="3">
    <source>
        <dbReference type="SAM" id="SignalP"/>
    </source>
</evidence>
<keyword evidence="1 3" id="KW-0732">Signal</keyword>
<evidence type="ECO:0000259" key="4">
    <source>
        <dbReference type="Pfam" id="PF11611"/>
    </source>
</evidence>
<evidence type="ECO:0000256" key="1">
    <source>
        <dbReference type="ARBA" id="ARBA00022729"/>
    </source>
</evidence>
<keyword evidence="6" id="KW-1185">Reference proteome</keyword>
<evidence type="ECO:0000313" key="6">
    <source>
        <dbReference type="Proteomes" id="UP000326178"/>
    </source>
</evidence>
<dbReference type="Pfam" id="PF11611">
    <property type="entry name" value="DUF4352"/>
    <property type="match status" value="1"/>
</dbReference>
<sequence>MLPSAARGGRLKIRGVAVKALIRRVAVSAALVATAASLSACSSDTEPVASVQPAASAPVAQPTEEASPSASPGPVIAVGESGKVDVVDTDEYGENPTVVTQLDVTVKSVEYVTPADIDTTNEPEHGQFARLTLTVKNVGRSPGDFSAYGMMKWESDDVAAQDASTLEELDGPDLNTTYKPGQAVTGSLVLDVGAKGGTVSYWGRITDSAPSLTIALPTS</sequence>
<dbReference type="Gene3D" id="2.60.40.1240">
    <property type="match status" value="1"/>
</dbReference>
<name>A0A5J6FHL0_9ACTN</name>
<gene>
    <name evidence="5" type="ORF">CP967_31040</name>
</gene>
<dbReference type="Proteomes" id="UP000326178">
    <property type="component" value="Chromosome"/>
</dbReference>